<evidence type="ECO:0000256" key="3">
    <source>
        <dbReference type="ARBA" id="ARBA00023163"/>
    </source>
</evidence>
<dbReference type="AlphaFoldDB" id="A0A172YI17"/>
<keyword evidence="1" id="KW-0805">Transcription regulation</keyword>
<dbReference type="InterPro" id="IPR050109">
    <property type="entry name" value="HTH-type_TetR-like_transc_reg"/>
</dbReference>
<keyword evidence="3" id="KW-0804">Transcription</keyword>
<dbReference type="Proteomes" id="UP000077875">
    <property type="component" value="Chromosome"/>
</dbReference>
<dbReference type="Gene3D" id="1.10.10.60">
    <property type="entry name" value="Homeodomain-like"/>
    <property type="match status" value="1"/>
</dbReference>
<dbReference type="PROSITE" id="PS50977">
    <property type="entry name" value="HTH_TETR_2"/>
    <property type="match status" value="1"/>
</dbReference>
<feature type="domain" description="HTH tetR-type" evidence="5">
    <location>
        <begin position="14"/>
        <end position="74"/>
    </location>
</feature>
<dbReference type="STRING" id="376489.A5892_16445"/>
<evidence type="ECO:0000256" key="4">
    <source>
        <dbReference type="PROSITE-ProRule" id="PRU00335"/>
    </source>
</evidence>
<evidence type="ECO:0000313" key="6">
    <source>
        <dbReference type="EMBL" id="ANF58859.1"/>
    </source>
</evidence>
<gene>
    <name evidence="6" type="ORF">A5892_16445</name>
</gene>
<dbReference type="KEGG" id="haa:A5892_16445"/>
<dbReference type="PANTHER" id="PTHR30055">
    <property type="entry name" value="HTH-TYPE TRANSCRIPTIONAL REGULATOR RUTR"/>
    <property type="match status" value="1"/>
</dbReference>
<evidence type="ECO:0000259" key="5">
    <source>
        <dbReference type="PROSITE" id="PS50977"/>
    </source>
</evidence>
<feature type="DNA-binding region" description="H-T-H motif" evidence="4">
    <location>
        <begin position="37"/>
        <end position="56"/>
    </location>
</feature>
<accession>A0A172YI17</accession>
<sequence>MNKTLGIRTGGRSARVQAAVHRAVRELLDEQPREALTVPQISQRAGVTPSTLYRRWGDLATLLGDVALEQMHPDALPEDTGSLRGDLLAWAQDYLDEVGSPLGRDLLRDVVSSQANDCPQRCAALLTQRLDRLLARAKRRGETPPAIEALVDAVVAPLVYRILFDPNPPTPEQIEYWLDACLAQAPRRRRRKSMTPAS</sequence>
<dbReference type="InterPro" id="IPR036271">
    <property type="entry name" value="Tet_transcr_reg_TetR-rel_C_sf"/>
</dbReference>
<dbReference type="Pfam" id="PF00440">
    <property type="entry name" value="TetR_N"/>
    <property type="match status" value="1"/>
</dbReference>
<evidence type="ECO:0000256" key="2">
    <source>
        <dbReference type="ARBA" id="ARBA00023125"/>
    </source>
</evidence>
<evidence type="ECO:0000256" key="1">
    <source>
        <dbReference type="ARBA" id="ARBA00023015"/>
    </source>
</evidence>
<proteinExistence type="predicted"/>
<name>A0A172YI17_9GAMM</name>
<dbReference type="RefSeq" id="WP_064123714.1">
    <property type="nucleotide sequence ID" value="NZ_CP015243.1"/>
</dbReference>
<dbReference type="InterPro" id="IPR009057">
    <property type="entry name" value="Homeodomain-like_sf"/>
</dbReference>
<protein>
    <submittedName>
        <fullName evidence="6">TetR family transcriptional regulator</fullName>
    </submittedName>
</protein>
<keyword evidence="2 4" id="KW-0238">DNA-binding</keyword>
<dbReference type="SUPFAM" id="SSF48498">
    <property type="entry name" value="Tetracyclin repressor-like, C-terminal domain"/>
    <property type="match status" value="1"/>
</dbReference>
<dbReference type="SUPFAM" id="SSF46689">
    <property type="entry name" value="Homeodomain-like"/>
    <property type="match status" value="1"/>
</dbReference>
<organism evidence="6 7">
    <name type="scientific">Halotalea alkalilenta</name>
    <dbReference type="NCBI Taxonomy" id="376489"/>
    <lineage>
        <taxon>Bacteria</taxon>
        <taxon>Pseudomonadati</taxon>
        <taxon>Pseudomonadota</taxon>
        <taxon>Gammaproteobacteria</taxon>
        <taxon>Oceanospirillales</taxon>
        <taxon>Halomonadaceae</taxon>
        <taxon>Halotalea</taxon>
    </lineage>
</organism>
<dbReference type="EMBL" id="CP015243">
    <property type="protein sequence ID" value="ANF58859.1"/>
    <property type="molecule type" value="Genomic_DNA"/>
</dbReference>
<keyword evidence="7" id="KW-1185">Reference proteome</keyword>
<reference evidence="6 7" key="1">
    <citation type="submission" date="2016-04" db="EMBL/GenBank/DDBJ databases">
        <title>Complete Genome Sequence of Halotalea alkalilenta IHB B 13600.</title>
        <authorList>
            <person name="Swarnkar M.K."/>
            <person name="Sharma A."/>
            <person name="Kaushal K."/>
            <person name="Soni R."/>
            <person name="Rana S."/>
            <person name="Singh A.K."/>
            <person name="Gulati A."/>
        </authorList>
    </citation>
    <scope>NUCLEOTIDE SEQUENCE [LARGE SCALE GENOMIC DNA]</scope>
    <source>
        <strain evidence="6 7">IHB B 13600</strain>
    </source>
</reference>
<dbReference type="InterPro" id="IPR011075">
    <property type="entry name" value="TetR_C"/>
</dbReference>
<dbReference type="Gene3D" id="1.10.357.10">
    <property type="entry name" value="Tetracycline Repressor, domain 2"/>
    <property type="match status" value="1"/>
</dbReference>
<dbReference type="PANTHER" id="PTHR30055:SF148">
    <property type="entry name" value="TETR-FAMILY TRANSCRIPTIONAL REGULATOR"/>
    <property type="match status" value="1"/>
</dbReference>
<dbReference type="Pfam" id="PF16859">
    <property type="entry name" value="TetR_C_11"/>
    <property type="match status" value="1"/>
</dbReference>
<dbReference type="GO" id="GO:0000976">
    <property type="term" value="F:transcription cis-regulatory region binding"/>
    <property type="evidence" value="ECO:0007669"/>
    <property type="project" value="TreeGrafter"/>
</dbReference>
<evidence type="ECO:0000313" key="7">
    <source>
        <dbReference type="Proteomes" id="UP000077875"/>
    </source>
</evidence>
<dbReference type="GO" id="GO:0003700">
    <property type="term" value="F:DNA-binding transcription factor activity"/>
    <property type="evidence" value="ECO:0007669"/>
    <property type="project" value="TreeGrafter"/>
</dbReference>
<dbReference type="InterPro" id="IPR001647">
    <property type="entry name" value="HTH_TetR"/>
</dbReference>